<dbReference type="InParanoid" id="E3NRJ2"/>
<keyword evidence="3" id="KW-1185">Reference proteome</keyword>
<dbReference type="AlphaFoldDB" id="E3NRJ2"/>
<feature type="region of interest" description="Disordered" evidence="1">
    <location>
        <begin position="1"/>
        <end position="54"/>
    </location>
</feature>
<dbReference type="Proteomes" id="UP000008281">
    <property type="component" value="Unassembled WGS sequence"/>
</dbReference>
<protein>
    <submittedName>
        <fullName evidence="2">Uncharacterized protein</fullName>
    </submittedName>
</protein>
<dbReference type="HOGENOM" id="CLU_2164627_0_0_1"/>
<feature type="region of interest" description="Disordered" evidence="1">
    <location>
        <begin position="67"/>
        <end position="111"/>
    </location>
</feature>
<evidence type="ECO:0000313" key="3">
    <source>
        <dbReference type="Proteomes" id="UP000008281"/>
    </source>
</evidence>
<dbReference type="eggNOG" id="KOG3510">
    <property type="taxonomic scope" value="Eukaryota"/>
</dbReference>
<organism evidence="3">
    <name type="scientific">Caenorhabditis remanei</name>
    <name type="common">Caenorhabditis vulgaris</name>
    <dbReference type="NCBI Taxonomy" id="31234"/>
    <lineage>
        <taxon>Eukaryota</taxon>
        <taxon>Metazoa</taxon>
        <taxon>Ecdysozoa</taxon>
        <taxon>Nematoda</taxon>
        <taxon>Chromadorea</taxon>
        <taxon>Rhabditida</taxon>
        <taxon>Rhabditina</taxon>
        <taxon>Rhabditomorpha</taxon>
        <taxon>Rhabditoidea</taxon>
        <taxon>Rhabditidae</taxon>
        <taxon>Peloderinae</taxon>
        <taxon>Caenorhabditis</taxon>
    </lineage>
</organism>
<feature type="compositionally biased region" description="Polar residues" evidence="1">
    <location>
        <begin position="75"/>
        <end position="111"/>
    </location>
</feature>
<feature type="non-terminal residue" evidence="2">
    <location>
        <position position="1"/>
    </location>
</feature>
<accession>E3NRJ2</accession>
<dbReference type="EMBL" id="DS269729">
    <property type="protein sequence ID" value="EFO88062.1"/>
    <property type="molecule type" value="Genomic_DNA"/>
</dbReference>
<dbReference type="STRING" id="31234.E3NRJ2"/>
<sequence>SGGSQPQGSPQQPPEAYDSFDEEEDVDDDTVIRGDRTMTDGADDIARHYGSTDQYRDTWRKVRDTDMVRAPILTGQPSSAAGRSSTTDSTSEGPWANPSNPSLTAGFSSFV</sequence>
<gene>
    <name evidence="2" type="ORF">CRE_32630</name>
</gene>
<name>E3NRJ2_CAERE</name>
<reference evidence="2" key="1">
    <citation type="submission" date="2007-07" db="EMBL/GenBank/DDBJ databases">
        <title>PCAP assembly of the Caenorhabditis remanei genome.</title>
        <authorList>
            <consortium name="The Caenorhabditis remanei Sequencing Consortium"/>
            <person name="Wilson R.K."/>
        </authorList>
    </citation>
    <scope>NUCLEOTIDE SEQUENCE [LARGE SCALE GENOMIC DNA]</scope>
    <source>
        <strain evidence="2">PB4641</strain>
    </source>
</reference>
<feature type="compositionally biased region" description="Low complexity" evidence="1">
    <location>
        <begin position="1"/>
        <end position="10"/>
    </location>
</feature>
<evidence type="ECO:0000313" key="2">
    <source>
        <dbReference type="EMBL" id="EFO88062.1"/>
    </source>
</evidence>
<proteinExistence type="predicted"/>
<feature type="compositionally biased region" description="Acidic residues" evidence="1">
    <location>
        <begin position="18"/>
        <end position="29"/>
    </location>
</feature>
<evidence type="ECO:0000256" key="1">
    <source>
        <dbReference type="SAM" id="MobiDB-lite"/>
    </source>
</evidence>
<dbReference type="OrthoDB" id="8923679at2759"/>